<evidence type="ECO:0000313" key="4">
    <source>
        <dbReference type="Proteomes" id="UP001163846"/>
    </source>
</evidence>
<dbReference type="Pfam" id="PF13561">
    <property type="entry name" value="adh_short_C2"/>
    <property type="match status" value="1"/>
</dbReference>
<dbReference type="AlphaFoldDB" id="A0AA38UGC4"/>
<evidence type="ECO:0000313" key="3">
    <source>
        <dbReference type="EMBL" id="KAJ3840464.1"/>
    </source>
</evidence>
<evidence type="ECO:0000256" key="2">
    <source>
        <dbReference type="ARBA" id="ARBA00023002"/>
    </source>
</evidence>
<dbReference type="InterPro" id="IPR036291">
    <property type="entry name" value="NAD(P)-bd_dom_sf"/>
</dbReference>
<dbReference type="Proteomes" id="UP001163846">
    <property type="component" value="Unassembled WGS sequence"/>
</dbReference>
<dbReference type="SUPFAM" id="SSF51735">
    <property type="entry name" value="NAD(P)-binding Rossmann-fold domains"/>
    <property type="match status" value="1"/>
</dbReference>
<protein>
    <submittedName>
        <fullName evidence="3">Uncharacterized protein</fullName>
    </submittedName>
</protein>
<keyword evidence="2" id="KW-0560">Oxidoreductase</keyword>
<evidence type="ECO:0000256" key="1">
    <source>
        <dbReference type="ARBA" id="ARBA00006484"/>
    </source>
</evidence>
<gene>
    <name evidence="3" type="ORF">F5878DRAFT_69576</name>
</gene>
<dbReference type="PANTHER" id="PTHR43669:SF4">
    <property type="entry name" value="SHORT-CHAIN DEHYDROGENASE"/>
    <property type="match status" value="1"/>
</dbReference>
<accession>A0AA38UGC4</accession>
<dbReference type="Gene3D" id="3.40.50.720">
    <property type="entry name" value="NAD(P)-binding Rossmann-like Domain"/>
    <property type="match status" value="1"/>
</dbReference>
<name>A0AA38UGC4_9AGAR</name>
<proteinExistence type="inferred from homology"/>
<dbReference type="PANTHER" id="PTHR43669">
    <property type="entry name" value="5-KETO-D-GLUCONATE 5-REDUCTASE"/>
    <property type="match status" value="1"/>
</dbReference>
<keyword evidence="4" id="KW-1185">Reference proteome</keyword>
<reference evidence="3" key="1">
    <citation type="submission" date="2022-08" db="EMBL/GenBank/DDBJ databases">
        <authorList>
            <consortium name="DOE Joint Genome Institute"/>
            <person name="Min B."/>
            <person name="Riley R."/>
            <person name="Sierra-Patev S."/>
            <person name="Naranjo-Ortiz M."/>
            <person name="Looney B."/>
            <person name="Konkel Z."/>
            <person name="Slot J.C."/>
            <person name="Sakamoto Y."/>
            <person name="Steenwyk J.L."/>
            <person name="Rokas A."/>
            <person name="Carro J."/>
            <person name="Camarero S."/>
            <person name="Ferreira P."/>
            <person name="Molpeceres G."/>
            <person name="Ruiz-Duenas F.J."/>
            <person name="Serrano A."/>
            <person name="Henrissat B."/>
            <person name="Drula E."/>
            <person name="Hughes K.W."/>
            <person name="Mata J.L."/>
            <person name="Ishikawa N.K."/>
            <person name="Vargas-Isla R."/>
            <person name="Ushijima S."/>
            <person name="Smith C.A."/>
            <person name="Ahrendt S."/>
            <person name="Andreopoulos W."/>
            <person name="He G."/>
            <person name="Labutti K."/>
            <person name="Lipzen A."/>
            <person name="Ng V."/>
            <person name="Sandor L."/>
            <person name="Barry K."/>
            <person name="Martinez A.T."/>
            <person name="Xiao Y."/>
            <person name="Gibbons J.G."/>
            <person name="Terashima K."/>
            <person name="Hibbett D.S."/>
            <person name="Grigoriev I.V."/>
        </authorList>
    </citation>
    <scope>NUCLEOTIDE SEQUENCE</scope>
    <source>
        <strain evidence="3">TFB9207</strain>
    </source>
</reference>
<organism evidence="3 4">
    <name type="scientific">Lentinula raphanica</name>
    <dbReference type="NCBI Taxonomy" id="153919"/>
    <lineage>
        <taxon>Eukaryota</taxon>
        <taxon>Fungi</taxon>
        <taxon>Dikarya</taxon>
        <taxon>Basidiomycota</taxon>
        <taxon>Agaricomycotina</taxon>
        <taxon>Agaricomycetes</taxon>
        <taxon>Agaricomycetidae</taxon>
        <taxon>Agaricales</taxon>
        <taxon>Marasmiineae</taxon>
        <taxon>Omphalotaceae</taxon>
        <taxon>Lentinula</taxon>
    </lineage>
</organism>
<dbReference type="InterPro" id="IPR002347">
    <property type="entry name" value="SDR_fam"/>
</dbReference>
<dbReference type="GO" id="GO:0016491">
    <property type="term" value="F:oxidoreductase activity"/>
    <property type="evidence" value="ECO:0007669"/>
    <property type="project" value="UniProtKB-KW"/>
</dbReference>
<sequence length="242" mass="26374">MSTSTIFHRVAFIIGGGSNVGMHVAQKLKTEGYRVAFGSRNPDIATLEQKELFPVSVDASNPESIKSAFDLVRTNLGEPSIVVHNVGIHFQPPVRNDPFSVSSDTFAKSCNIQLALFVAVQETLASFRSDKSTTPKVFIGTGNGLPFLKNMPPFFLALASQKATMYTMMDYASRAYAPEGFRFHYATLVGPDGGLPNLDPSAEVGFYNSGPAHAKAFWNLISADVAKSWDYRFTYAGEPLMT</sequence>
<comment type="caution">
    <text evidence="3">The sequence shown here is derived from an EMBL/GenBank/DDBJ whole genome shotgun (WGS) entry which is preliminary data.</text>
</comment>
<dbReference type="EMBL" id="MU806078">
    <property type="protein sequence ID" value="KAJ3840464.1"/>
    <property type="molecule type" value="Genomic_DNA"/>
</dbReference>
<comment type="similarity">
    <text evidence="1">Belongs to the short-chain dehydrogenases/reductases (SDR) family.</text>
</comment>